<evidence type="ECO:0000256" key="4">
    <source>
        <dbReference type="ARBA" id="ARBA00022544"/>
    </source>
</evidence>
<sequence length="363" mass="40442">MHKESIGRGTLFTWVIIYELGNAILISIGTGAKQDAWLAVLLGMLIGVAVFGWIYGPLYHMFPTEPITSLIRKAVGTRIGWPIGFAYMTYFAYISSRNLRDFGELLISSTYDETPLLPIQVLMMLSLAYLISRGVEVFARTTQIFCSILLLFIFASYILVILSGLLDVSRLLPVLGKGFMPVIHAAFPLTYTFPFGEMIAFLMLLPYVNVVRKTIRTASYGIVLSGLLISLTISMNIAILGVDIVSRATFPTYTAISKVNIAEILQRMDVLVLLSLIISSYFKIGTFYIAAVLAASDLFRITYNKLAVSIGLCILFSSMIIANNFSEHLEEGLIVIPPYFHLPFQAGIPLLLLIILKIRFRHR</sequence>
<feature type="transmembrane region" description="Helical" evidence="8">
    <location>
        <begin position="36"/>
        <end position="58"/>
    </location>
</feature>
<dbReference type="EMBL" id="FODH01000001">
    <property type="protein sequence ID" value="SEN30166.1"/>
    <property type="molecule type" value="Genomic_DNA"/>
</dbReference>
<evidence type="ECO:0000256" key="2">
    <source>
        <dbReference type="ARBA" id="ARBA00007998"/>
    </source>
</evidence>
<reference evidence="10 11" key="1">
    <citation type="submission" date="2016-10" db="EMBL/GenBank/DDBJ databases">
        <authorList>
            <person name="de Groot N.N."/>
        </authorList>
    </citation>
    <scope>NUCLEOTIDE SEQUENCE [LARGE SCALE GENOMIC DNA]</scope>
    <source>
        <strain evidence="10 11">CGMCC 1.10238</strain>
    </source>
</reference>
<dbReference type="Proteomes" id="UP000198809">
    <property type="component" value="Unassembled WGS sequence"/>
</dbReference>
<reference evidence="9 12" key="2">
    <citation type="submission" date="2021-06" db="EMBL/GenBank/DDBJ databases">
        <title>Whole genome sequence of Paenibacillus sophorae DSM23020 for comparative genomics.</title>
        <authorList>
            <person name="Kim M.-J."/>
            <person name="Lee G."/>
            <person name="Shin J.-H."/>
        </authorList>
    </citation>
    <scope>NUCLEOTIDE SEQUENCE [LARGE SCALE GENOMIC DNA]</scope>
    <source>
        <strain evidence="9 12">DSM 23020</strain>
    </source>
</reference>
<feature type="transmembrane region" description="Helical" evidence="8">
    <location>
        <begin position="12"/>
        <end position="30"/>
    </location>
</feature>
<proteinExistence type="inferred from homology"/>
<evidence type="ECO:0000313" key="12">
    <source>
        <dbReference type="Proteomes" id="UP000683429"/>
    </source>
</evidence>
<evidence type="ECO:0000256" key="6">
    <source>
        <dbReference type="ARBA" id="ARBA00022989"/>
    </source>
</evidence>
<evidence type="ECO:0000256" key="1">
    <source>
        <dbReference type="ARBA" id="ARBA00004141"/>
    </source>
</evidence>
<feature type="transmembrane region" description="Helical" evidence="8">
    <location>
        <begin position="338"/>
        <end position="356"/>
    </location>
</feature>
<evidence type="ECO:0000256" key="8">
    <source>
        <dbReference type="SAM" id="Phobius"/>
    </source>
</evidence>
<feature type="transmembrane region" description="Helical" evidence="8">
    <location>
        <begin position="186"/>
        <end position="208"/>
    </location>
</feature>
<dbReference type="Pfam" id="PF03845">
    <property type="entry name" value="Spore_permease"/>
    <property type="match status" value="1"/>
</dbReference>
<feature type="transmembrane region" description="Helical" evidence="8">
    <location>
        <begin position="270"/>
        <end position="294"/>
    </location>
</feature>
<dbReference type="NCBIfam" id="TIGR00912">
    <property type="entry name" value="2A0309"/>
    <property type="match status" value="1"/>
</dbReference>
<evidence type="ECO:0000256" key="3">
    <source>
        <dbReference type="ARBA" id="ARBA00022448"/>
    </source>
</evidence>
<keyword evidence="3" id="KW-0813">Transport</keyword>
<dbReference type="RefSeq" id="WP_036599904.1">
    <property type="nucleotide sequence ID" value="NZ_CP076607.1"/>
</dbReference>
<name>A0A1H8FEX5_9BACL</name>
<protein>
    <submittedName>
        <fullName evidence="9 10">Spore germination protein</fullName>
    </submittedName>
</protein>
<keyword evidence="5 8" id="KW-0812">Transmembrane</keyword>
<dbReference type="GO" id="GO:0016020">
    <property type="term" value="C:membrane"/>
    <property type="evidence" value="ECO:0007669"/>
    <property type="project" value="UniProtKB-SubCell"/>
</dbReference>
<organism evidence="10 11">
    <name type="scientific">Paenibacillus sophorae</name>
    <dbReference type="NCBI Taxonomy" id="1333845"/>
    <lineage>
        <taxon>Bacteria</taxon>
        <taxon>Bacillati</taxon>
        <taxon>Bacillota</taxon>
        <taxon>Bacilli</taxon>
        <taxon>Bacillales</taxon>
        <taxon>Paenibacillaceae</taxon>
        <taxon>Paenibacillus</taxon>
    </lineage>
</organism>
<evidence type="ECO:0000313" key="10">
    <source>
        <dbReference type="EMBL" id="SEN30166.1"/>
    </source>
</evidence>
<evidence type="ECO:0000256" key="5">
    <source>
        <dbReference type="ARBA" id="ARBA00022692"/>
    </source>
</evidence>
<feature type="transmembrane region" description="Helical" evidence="8">
    <location>
        <begin position="144"/>
        <end position="166"/>
    </location>
</feature>
<evidence type="ECO:0000313" key="9">
    <source>
        <dbReference type="EMBL" id="QWU13852.1"/>
    </source>
</evidence>
<comment type="subcellular location">
    <subcellularLocation>
        <location evidence="1">Membrane</location>
        <topology evidence="1">Multi-pass membrane protein</topology>
    </subcellularLocation>
</comment>
<keyword evidence="7 8" id="KW-0472">Membrane</keyword>
<comment type="similarity">
    <text evidence="2">Belongs to the amino acid-polyamine-organocation (APC) superfamily. Spore germination protein (SGP) (TC 2.A.3.9) family.</text>
</comment>
<dbReference type="STRING" id="1333845.SAMN04487895_10194"/>
<dbReference type="PANTHER" id="PTHR34975">
    <property type="entry name" value="SPORE GERMINATION PROTEIN A2"/>
    <property type="match status" value="1"/>
</dbReference>
<dbReference type="PANTHER" id="PTHR34975:SF2">
    <property type="entry name" value="SPORE GERMINATION PROTEIN A2"/>
    <property type="match status" value="1"/>
</dbReference>
<dbReference type="OrthoDB" id="1891864at2"/>
<keyword evidence="6 8" id="KW-1133">Transmembrane helix</keyword>
<keyword evidence="12" id="KW-1185">Reference proteome</keyword>
<evidence type="ECO:0000313" key="11">
    <source>
        <dbReference type="Proteomes" id="UP000198809"/>
    </source>
</evidence>
<evidence type="ECO:0000256" key="7">
    <source>
        <dbReference type="ARBA" id="ARBA00023136"/>
    </source>
</evidence>
<dbReference type="EMBL" id="CP076607">
    <property type="protein sequence ID" value="QWU13852.1"/>
    <property type="molecule type" value="Genomic_DNA"/>
</dbReference>
<feature type="transmembrane region" description="Helical" evidence="8">
    <location>
        <begin position="306"/>
        <end position="326"/>
    </location>
</feature>
<dbReference type="AlphaFoldDB" id="A0A1H8FEX5"/>
<dbReference type="Proteomes" id="UP000683429">
    <property type="component" value="Chromosome"/>
</dbReference>
<dbReference type="GO" id="GO:0009847">
    <property type="term" value="P:spore germination"/>
    <property type="evidence" value="ECO:0007669"/>
    <property type="project" value="InterPro"/>
</dbReference>
<gene>
    <name evidence="9" type="ORF">KP014_18040</name>
    <name evidence="10" type="ORF">SAMN04487895_10194</name>
</gene>
<feature type="transmembrane region" description="Helical" evidence="8">
    <location>
        <begin position="220"/>
        <end position="242"/>
    </location>
</feature>
<dbReference type="InterPro" id="IPR004761">
    <property type="entry name" value="Spore_GerAB"/>
</dbReference>
<keyword evidence="4" id="KW-0309">Germination</keyword>
<feature type="transmembrane region" description="Helical" evidence="8">
    <location>
        <begin position="79"/>
        <end position="96"/>
    </location>
</feature>
<accession>A0A1H8FEX5</accession>